<dbReference type="Proteomes" id="UP001165498">
    <property type="component" value="Unassembled WGS sequence"/>
</dbReference>
<name>A0ABT1QNZ2_9GAMM</name>
<accession>A0ABT1QNZ2</accession>
<evidence type="ECO:0000313" key="2">
    <source>
        <dbReference type="EMBL" id="MCQ4163530.1"/>
    </source>
</evidence>
<protein>
    <recommendedName>
        <fullName evidence="4">4-amino-4-deoxy-L-arabinose transferase-like glycosyltransferase</fullName>
    </recommendedName>
</protein>
<evidence type="ECO:0000256" key="1">
    <source>
        <dbReference type="SAM" id="Phobius"/>
    </source>
</evidence>
<dbReference type="RefSeq" id="WP_255910799.1">
    <property type="nucleotide sequence ID" value="NZ_JANFQO010000002.1"/>
</dbReference>
<feature type="transmembrane region" description="Helical" evidence="1">
    <location>
        <begin position="284"/>
        <end position="303"/>
    </location>
</feature>
<keyword evidence="3" id="KW-1185">Reference proteome</keyword>
<evidence type="ECO:0000313" key="3">
    <source>
        <dbReference type="Proteomes" id="UP001165498"/>
    </source>
</evidence>
<reference evidence="2" key="1">
    <citation type="submission" date="2022-07" db="EMBL/GenBank/DDBJ databases">
        <title>Tahibacter sp., a new gammaproteobacterium isolated from the silt sample collected at pig farm.</title>
        <authorList>
            <person name="Chen H."/>
        </authorList>
    </citation>
    <scope>NUCLEOTIDE SEQUENCE</scope>
    <source>
        <strain evidence="2">P2K</strain>
    </source>
</reference>
<feature type="transmembrane region" description="Helical" evidence="1">
    <location>
        <begin position="183"/>
        <end position="200"/>
    </location>
</feature>
<keyword evidence="1" id="KW-0472">Membrane</keyword>
<keyword evidence="1" id="KW-1133">Transmembrane helix</keyword>
<feature type="transmembrane region" description="Helical" evidence="1">
    <location>
        <begin position="309"/>
        <end position="328"/>
    </location>
</feature>
<feature type="transmembrane region" description="Helical" evidence="1">
    <location>
        <begin position="257"/>
        <end position="277"/>
    </location>
</feature>
<feature type="transmembrane region" description="Helical" evidence="1">
    <location>
        <begin position="159"/>
        <end position="178"/>
    </location>
</feature>
<comment type="caution">
    <text evidence="2">The sequence shown here is derived from an EMBL/GenBank/DDBJ whole genome shotgun (WGS) entry which is preliminary data.</text>
</comment>
<feature type="transmembrane region" description="Helical" evidence="1">
    <location>
        <begin position="88"/>
        <end position="107"/>
    </location>
</feature>
<evidence type="ECO:0008006" key="4">
    <source>
        <dbReference type="Google" id="ProtNLM"/>
    </source>
</evidence>
<proteinExistence type="predicted"/>
<keyword evidence="1" id="KW-0812">Transmembrane</keyword>
<feature type="transmembrane region" description="Helical" evidence="1">
    <location>
        <begin position="206"/>
        <end position="224"/>
    </location>
</feature>
<feature type="transmembrane region" description="Helical" evidence="1">
    <location>
        <begin position="119"/>
        <end position="139"/>
    </location>
</feature>
<sequence length="812" mass="87129">MNARTAQPALPPRASVLDLAATALAGLLFLMASVRFGGSVAGDELDPSWTMVLRWASMHGLHWGSEIVFTYGPLGYLYPLNACDPGTYGAFVAAQIALAAAAAFLFANAWFAQRWPERLMLAAAVLIGAPLLAADPVWLSMPVFALAGLHAHAAAGRRRALWLLLVVAALYAATILLIKMSSLLLIVAWWLAGTAVLLATGLWRQALAWLLLVPACALALWTLSGQRLYDLLPFIVNVLEMSRGYTAAMGIPPPLRYDIYGLGVLAGCGGAGLWAAWRARRDPARLTCIALCGLTIFVAWRAGFTRADTHVAIFALTAWLVLPLLPGMTPAPPPRLRALSLFLALAVVPVADRCFNPGTGYQYGDLARASVDVLKNNAGLLLRPLTYRPALIAALERERLRLDLPQTRAAVGRRSVDLLGTQQGVVIFNGLAYRPSPVFQGYGAYTPRLQQLNAAALSGPQRTDFVLLAYSPIDGNLPSSENALAFTTLYQNYHPVLVEKSYLLLEKGAASAPPPLAAETGWRQTPWGEWTDLPAAPESVTALALRSELSLAGKAMALLLREPLQFIELELADGTTRRFRLGRGAAPGGFLVSPLVQSLDDYVRLFAGADLPAVRRFRLLPQSDALRPLFAGDVQWNAAQLPRRPRGPLPPALRDAFFPGFSQQPENVSGEVRTLEEGGRRVLFMHSPAQLGFRTGAGSYVVSGEVGIVLNAFTDAGCRGGDGVEVQAGGGTDAVAGYRYNPFADAALRPARRFRLGPVTADADGMVWLKMAPGAANNGDCDWAYVRDVSLRAAGDLDPLAGDRPPERTKAQ</sequence>
<organism evidence="2 3">
    <name type="scientific">Tahibacter harae</name>
    <dbReference type="NCBI Taxonomy" id="2963937"/>
    <lineage>
        <taxon>Bacteria</taxon>
        <taxon>Pseudomonadati</taxon>
        <taxon>Pseudomonadota</taxon>
        <taxon>Gammaproteobacteria</taxon>
        <taxon>Lysobacterales</taxon>
        <taxon>Rhodanobacteraceae</taxon>
        <taxon>Tahibacter</taxon>
    </lineage>
</organism>
<dbReference type="EMBL" id="JANFQO010000002">
    <property type="protein sequence ID" value="MCQ4163530.1"/>
    <property type="molecule type" value="Genomic_DNA"/>
</dbReference>
<gene>
    <name evidence="2" type="ORF">NM961_02285</name>
</gene>